<keyword evidence="1" id="KW-0472">Membrane</keyword>
<dbReference type="AlphaFoldDB" id="A0A1H5YYF6"/>
<keyword evidence="1" id="KW-1133">Transmembrane helix</keyword>
<reference evidence="3" key="1">
    <citation type="submission" date="2016-10" db="EMBL/GenBank/DDBJ databases">
        <authorList>
            <person name="Varghese N."/>
            <person name="Submissions S."/>
        </authorList>
    </citation>
    <scope>NUCLEOTIDE SEQUENCE [LARGE SCALE GENOMIC DNA]</scope>
    <source>
        <strain evidence="3">DSM 22361</strain>
    </source>
</reference>
<dbReference type="Proteomes" id="UP000236731">
    <property type="component" value="Unassembled WGS sequence"/>
</dbReference>
<feature type="transmembrane region" description="Helical" evidence="1">
    <location>
        <begin position="35"/>
        <end position="61"/>
    </location>
</feature>
<evidence type="ECO:0000313" key="2">
    <source>
        <dbReference type="EMBL" id="SEG29078.1"/>
    </source>
</evidence>
<evidence type="ECO:0000313" key="3">
    <source>
        <dbReference type="Proteomes" id="UP000236731"/>
    </source>
</evidence>
<proteinExistence type="predicted"/>
<gene>
    <name evidence="2" type="ORF">SAMN05421877_106178</name>
</gene>
<sequence length="201" mass="23404">MSNTINNKRKFYVAIALISTVGMFAWFLTEDRGGMTIYLLSYGFLIIPLLILYIISFVETLIGIFKRGFRHHAIKVIAHALLLISITAIHLAKSEVLRSKAILSATLKDDLFDYTLIFRENGQCENIINGIFGFREIHFGNYHFSGDTIIFEKVPYDTHNFLKERILISRKDSVLFIERDSLNHFVTEIRWLNHFKMNRLN</sequence>
<keyword evidence="1" id="KW-0812">Transmembrane</keyword>
<keyword evidence="3" id="KW-1185">Reference proteome</keyword>
<dbReference type="RefSeq" id="WP_103906345.1">
    <property type="nucleotide sequence ID" value="NZ_CP049246.1"/>
</dbReference>
<organism evidence="2 3">
    <name type="scientific">Sphingobacterium lactis</name>
    <dbReference type="NCBI Taxonomy" id="797291"/>
    <lineage>
        <taxon>Bacteria</taxon>
        <taxon>Pseudomonadati</taxon>
        <taxon>Bacteroidota</taxon>
        <taxon>Sphingobacteriia</taxon>
        <taxon>Sphingobacteriales</taxon>
        <taxon>Sphingobacteriaceae</taxon>
        <taxon>Sphingobacterium</taxon>
    </lineage>
</organism>
<protein>
    <submittedName>
        <fullName evidence="2">Uncharacterized protein</fullName>
    </submittedName>
</protein>
<dbReference type="OrthoDB" id="894361at2"/>
<dbReference type="EMBL" id="FNUT01000006">
    <property type="protein sequence ID" value="SEG29078.1"/>
    <property type="molecule type" value="Genomic_DNA"/>
</dbReference>
<evidence type="ECO:0000256" key="1">
    <source>
        <dbReference type="SAM" id="Phobius"/>
    </source>
</evidence>
<feature type="transmembrane region" description="Helical" evidence="1">
    <location>
        <begin position="12"/>
        <end position="29"/>
    </location>
</feature>
<name>A0A1H5YYF6_9SPHI</name>
<accession>A0A1H5YYF6</accession>